<dbReference type="KEGG" id="fld:ABNE31_11320"/>
<reference evidence="1" key="1">
    <citation type="submission" date="2024-05" db="EMBL/GenBank/DDBJ databases">
        <title>Draft Genome Sequences of Flagellimonas sp. MMG031 and Marinobacter sp. MMG032 Isolated from the dinoflagellate Symbiodinium pilosum.</title>
        <authorList>
            <person name="Shikuma N.J."/>
            <person name="Farrell M.V."/>
        </authorList>
    </citation>
    <scope>NUCLEOTIDE SEQUENCE</scope>
    <source>
        <strain evidence="1">MMG031</strain>
    </source>
</reference>
<dbReference type="EMBL" id="CP157804">
    <property type="protein sequence ID" value="XBQ22188.1"/>
    <property type="molecule type" value="Genomic_DNA"/>
</dbReference>
<accession>A0AAU7MV18</accession>
<dbReference type="RefSeq" id="WP_349351199.1">
    <property type="nucleotide sequence ID" value="NZ_CP157804.1"/>
</dbReference>
<dbReference type="AlphaFoldDB" id="A0AAU7MV18"/>
<proteinExistence type="predicted"/>
<gene>
    <name evidence="1" type="ORF">ABNE31_11320</name>
</gene>
<protein>
    <submittedName>
        <fullName evidence="1">Uncharacterized protein</fullName>
    </submittedName>
</protein>
<organism evidence="1">
    <name type="scientific">Flagellimonas sp. MMG031</name>
    <dbReference type="NCBI Taxonomy" id="3158549"/>
    <lineage>
        <taxon>Bacteria</taxon>
        <taxon>Pseudomonadati</taxon>
        <taxon>Bacteroidota</taxon>
        <taxon>Flavobacteriia</taxon>
        <taxon>Flavobacteriales</taxon>
        <taxon>Flavobacteriaceae</taxon>
        <taxon>Flagellimonas</taxon>
    </lineage>
</organism>
<sequence length="129" mass="14859">MKKVFLLMLFPFLMSFQCEDDFENAGFETSYKIQNNSNVDLFYIDESNQISQIAKQSSSIIGSTLNNETIAVMPTASLRFEAIKLYASENGDYVLRYQQTPVDDELWVLSEPLENVFEYTLIITDQLLD</sequence>
<evidence type="ECO:0000313" key="1">
    <source>
        <dbReference type="EMBL" id="XBQ22188.1"/>
    </source>
</evidence>
<name>A0AAU7MV18_9FLAO</name>